<evidence type="ECO:0000313" key="4">
    <source>
        <dbReference type="EMBL" id="SFU25031.1"/>
    </source>
</evidence>
<reference evidence="4 5" key="1">
    <citation type="submission" date="2016-10" db="EMBL/GenBank/DDBJ databases">
        <authorList>
            <person name="de Groot N.N."/>
        </authorList>
    </citation>
    <scope>NUCLEOTIDE SEQUENCE [LARGE SCALE GENOMIC DNA]</scope>
    <source>
        <strain evidence="4 5">LMG 27731</strain>
    </source>
</reference>
<dbReference type="InterPro" id="IPR051799">
    <property type="entry name" value="NADH_flavin_oxidoreductase"/>
</dbReference>
<keyword evidence="1" id="KW-0285">Flavoprotein</keyword>
<gene>
    <name evidence="4" type="ORF">SAMN05192563_10326</name>
</gene>
<dbReference type="Pfam" id="PF00724">
    <property type="entry name" value="Oxidored_FMN"/>
    <property type="match status" value="1"/>
</dbReference>
<keyword evidence="2" id="KW-0560">Oxidoreductase</keyword>
<dbReference type="OrthoDB" id="8521686at2"/>
<feature type="domain" description="NADH:flavin oxidoreductase/NADH oxidase N-terminal" evidence="3">
    <location>
        <begin position="17"/>
        <end position="354"/>
    </location>
</feature>
<dbReference type="InterPro" id="IPR001155">
    <property type="entry name" value="OxRdtase_FMN_N"/>
</dbReference>
<sequence length="418" mass="45094">MSNPLSQSLRLPSGAILANRLVKAAMSEGMADANNHSTPRLEALYRRWARSGAGLLLSGNIQVDRWHLERPGNIVIDDDSGQEQLARLAAAGTSEGAHFWAQLSHTGRQVQDAINTSPLAPSSVDIDVMRGAGFSFATPREMTEEQIQQAIGQFAFAARKVREAGFTGVSLHGAHGYLISQFLSPLANKRTDRWGGSLENRSRFVLEVVAAVRSAVGPDFPVALKLNSSDFQKGGFTNAECVELVKTLNDSSLDLLELSGGSLEGGSLEQPKIAGLTLMDEGEDAPRESTVKREAFFVDFAASVRAAAKMPVMVVGGFRTTTAMIESLERGELDVIGLGRPIIADPEIPKRILAGEVDRAPSPEAALHPFHLLPWNNMQLERLADGLDPDLSLDGADAVEQFTEIETRNITALLQHRA</sequence>
<name>A0A1I7EMA5_9BURK</name>
<dbReference type="EMBL" id="FPBH01000032">
    <property type="protein sequence ID" value="SFU25031.1"/>
    <property type="molecule type" value="Genomic_DNA"/>
</dbReference>
<dbReference type="Proteomes" id="UP000198844">
    <property type="component" value="Unassembled WGS sequence"/>
</dbReference>
<dbReference type="CDD" id="cd04733">
    <property type="entry name" value="OYE_like_2_FMN"/>
    <property type="match status" value="1"/>
</dbReference>
<accession>A0A1I7EMA5</accession>
<dbReference type="SUPFAM" id="SSF51395">
    <property type="entry name" value="FMN-linked oxidoreductases"/>
    <property type="match status" value="1"/>
</dbReference>
<evidence type="ECO:0000313" key="5">
    <source>
        <dbReference type="Proteomes" id="UP000198844"/>
    </source>
</evidence>
<dbReference type="InterPro" id="IPR013785">
    <property type="entry name" value="Aldolase_TIM"/>
</dbReference>
<dbReference type="GO" id="GO:0010181">
    <property type="term" value="F:FMN binding"/>
    <property type="evidence" value="ECO:0007669"/>
    <property type="project" value="InterPro"/>
</dbReference>
<organism evidence="4 5">
    <name type="scientific">Paraburkholderia aspalathi</name>
    <dbReference type="NCBI Taxonomy" id="1324617"/>
    <lineage>
        <taxon>Bacteria</taxon>
        <taxon>Pseudomonadati</taxon>
        <taxon>Pseudomonadota</taxon>
        <taxon>Betaproteobacteria</taxon>
        <taxon>Burkholderiales</taxon>
        <taxon>Burkholderiaceae</taxon>
        <taxon>Paraburkholderia</taxon>
    </lineage>
</organism>
<dbReference type="Gene3D" id="3.20.20.70">
    <property type="entry name" value="Aldolase class I"/>
    <property type="match status" value="1"/>
</dbReference>
<dbReference type="PANTHER" id="PTHR43656">
    <property type="entry name" value="BINDING OXIDOREDUCTASE, PUTATIVE (AFU_ORTHOLOGUE AFUA_2G08260)-RELATED"/>
    <property type="match status" value="1"/>
</dbReference>
<dbReference type="GO" id="GO:0016491">
    <property type="term" value="F:oxidoreductase activity"/>
    <property type="evidence" value="ECO:0007669"/>
    <property type="project" value="UniProtKB-KW"/>
</dbReference>
<dbReference type="PANTHER" id="PTHR43656:SF2">
    <property type="entry name" value="BINDING OXIDOREDUCTASE, PUTATIVE (AFU_ORTHOLOGUE AFUA_2G08260)-RELATED"/>
    <property type="match status" value="1"/>
</dbReference>
<protein>
    <submittedName>
        <fullName evidence="4">2,4-dienoyl-CoA reductase</fullName>
    </submittedName>
</protein>
<dbReference type="RefSeq" id="WP_093644408.1">
    <property type="nucleotide sequence ID" value="NZ_FPBH01000032.1"/>
</dbReference>
<evidence type="ECO:0000259" key="3">
    <source>
        <dbReference type="Pfam" id="PF00724"/>
    </source>
</evidence>
<evidence type="ECO:0000256" key="1">
    <source>
        <dbReference type="ARBA" id="ARBA00022630"/>
    </source>
</evidence>
<evidence type="ECO:0000256" key="2">
    <source>
        <dbReference type="ARBA" id="ARBA00023002"/>
    </source>
</evidence>
<proteinExistence type="predicted"/>
<dbReference type="AlphaFoldDB" id="A0A1I7EMA5"/>